<proteinExistence type="predicted"/>
<dbReference type="SUPFAM" id="SSF57783">
    <property type="entry name" value="Zinc beta-ribbon"/>
    <property type="match status" value="1"/>
</dbReference>
<dbReference type="GO" id="GO:0008270">
    <property type="term" value="F:zinc ion binding"/>
    <property type="evidence" value="ECO:0007669"/>
    <property type="project" value="UniProtKB-KW"/>
</dbReference>
<organism evidence="6 7">
    <name type="scientific">Leptospira kirschneri str. 200802841</name>
    <dbReference type="NCBI Taxonomy" id="1193047"/>
    <lineage>
        <taxon>Bacteria</taxon>
        <taxon>Pseudomonadati</taxon>
        <taxon>Spirochaetota</taxon>
        <taxon>Spirochaetia</taxon>
        <taxon>Leptospirales</taxon>
        <taxon>Leptospiraceae</taxon>
        <taxon>Leptospira</taxon>
    </lineage>
</organism>
<evidence type="ECO:0000256" key="3">
    <source>
        <dbReference type="ARBA" id="ARBA00022833"/>
    </source>
</evidence>
<keyword evidence="2" id="KW-0863">Zinc-finger</keyword>
<dbReference type="GO" id="GO:0003899">
    <property type="term" value="F:DNA-directed RNA polymerase activity"/>
    <property type="evidence" value="ECO:0007669"/>
    <property type="project" value="InterPro"/>
</dbReference>
<dbReference type="InterPro" id="IPR034154">
    <property type="entry name" value="TOPRIM_DnaG/twinkle"/>
</dbReference>
<dbReference type="InterPro" id="IPR036977">
    <property type="entry name" value="DNA_primase_Znf_CHC2"/>
</dbReference>
<dbReference type="InterPro" id="IPR050219">
    <property type="entry name" value="DnaG_primase"/>
</dbReference>
<feature type="compositionally biased region" description="Polar residues" evidence="4">
    <location>
        <begin position="962"/>
        <end position="976"/>
    </location>
</feature>
<dbReference type="Gene3D" id="3.90.580.10">
    <property type="entry name" value="Zinc finger, CHC2-type domain"/>
    <property type="match status" value="1"/>
</dbReference>
<protein>
    <submittedName>
        <fullName evidence="6">DNA primase</fullName>
    </submittedName>
</protein>
<evidence type="ECO:0000313" key="6">
    <source>
        <dbReference type="EMBL" id="EKO53938.1"/>
    </source>
</evidence>
<feature type="domain" description="Zinc finger CHC2-type" evidence="5">
    <location>
        <begin position="36"/>
        <end position="91"/>
    </location>
</feature>
<dbReference type="InterPro" id="IPR002694">
    <property type="entry name" value="Znf_CHC2"/>
</dbReference>
<dbReference type="Pfam" id="PF01807">
    <property type="entry name" value="Zn_ribbon_DnaG"/>
    <property type="match status" value="1"/>
</dbReference>
<feature type="compositionally biased region" description="Low complexity" evidence="4">
    <location>
        <begin position="981"/>
        <end position="993"/>
    </location>
</feature>
<dbReference type="Pfam" id="PF13155">
    <property type="entry name" value="Toprim_2"/>
    <property type="match status" value="1"/>
</dbReference>
<dbReference type="SUPFAM" id="SSF56731">
    <property type="entry name" value="DNA primase core"/>
    <property type="match status" value="1"/>
</dbReference>
<dbReference type="Gene3D" id="3.40.1360.10">
    <property type="match status" value="1"/>
</dbReference>
<comment type="caution">
    <text evidence="6">The sequence shown here is derived from an EMBL/GenBank/DDBJ whole genome shotgun (WGS) entry which is preliminary data.</text>
</comment>
<dbReference type="PANTHER" id="PTHR30313:SF2">
    <property type="entry name" value="DNA PRIMASE"/>
    <property type="match status" value="1"/>
</dbReference>
<sequence length="1027" mass="117874">MQNPPRPNLDELKRSVDLVALLRWYGVELKSHGRNFVGRCPFHDDRTPSFVVTPSKNLWHCMGACQSGGSAIDFVMKKERLNLREAILRLRERSTLLEETEQSGSTKLNPTNKTERQPPPQRKEYSRKLYKDFSPEEQNLIERFFTYYQETFTKNKKAKEYLKGRGVYDEEILRKFRVGYADGSAVPELLSPYRTRKGEWERRVLKEYGFLREGSKYESLLNHLVFPLLDEDGNPTGIYGRNLGTKNVLLSQRHRYLSGPHAGLWNREAFLEKDLVLCESVIDALTLYVNGIRNVTCSYGVEGYTQELHSEILKQRPKRIVIAYDNDTGGNEASRRLGSRLIREGFACYRVELPMQTDVNEYAQKVKKPAEILSALVLDAIKIEMGESVRLSFETESDLEEPEILEKLDEEELEEDEGLPETKTERREPLRGFVIERKEDEITFRKGEREYRVRSLFKNQGLETMKVNLRLLVGESYHIETLDLLNQRMRKNFTQIANDATGILEETIGSDLKEVFRELEEVLYEHLEKLKKPEAKAVQMSATEREEALKVLRDPELVKRILEDFERMGLVGERTNSLLGYLATLTRRTENPLAVIIQSSSSAGKSTLMDAILDLVPEEEKEKYSAMTGQSLFYMGAKDLKYKVLAISEEEGVEKAKYALKILQSEKRISIATTTKDQQTGKLATTEYSVEGPVVLFLTTTSVEIDEELQNRAVILTVNEDREQTKTILKNQREEETLEGILRKKTKEGTVTLHQNIQRLLKPLAVVNPYANELKFPDTRLRMRRDQKKYLTLIRSIALLHQHQREVKITRDAMEKEIAYIEVDSADIELASLLFSRVFGKNLDDLSPHTRKLLKELSEYVGEVSLAKELDRSEVRFTRKEIRERTGISDTRLRVHLKRLEDLEYLYARSGKQGLVVEYELLWEEEKENESDFSFSLLGEGPPKQESIWRILFQNADVAKTSLPQSPTSPVKNDTSPPVRPASASPLSGGSLAMETAQKLKGSDSDANSKQNEESESENAVLGGEKR</sequence>
<dbReference type="Gene3D" id="3.90.980.10">
    <property type="entry name" value="DNA primase, catalytic core, N-terminal domain"/>
    <property type="match status" value="1"/>
</dbReference>
<dbReference type="CDD" id="cd01029">
    <property type="entry name" value="TOPRIM_primases"/>
    <property type="match status" value="1"/>
</dbReference>
<keyword evidence="3" id="KW-0862">Zinc</keyword>
<dbReference type="GO" id="GO:0005737">
    <property type="term" value="C:cytoplasm"/>
    <property type="evidence" value="ECO:0007669"/>
    <property type="project" value="TreeGrafter"/>
</dbReference>
<dbReference type="GO" id="GO:0006269">
    <property type="term" value="P:DNA replication, synthesis of primer"/>
    <property type="evidence" value="ECO:0007669"/>
    <property type="project" value="TreeGrafter"/>
</dbReference>
<dbReference type="Proteomes" id="UP000006339">
    <property type="component" value="Unassembled WGS sequence"/>
</dbReference>
<feature type="region of interest" description="Disordered" evidence="4">
    <location>
        <begin position="961"/>
        <end position="1027"/>
    </location>
</feature>
<keyword evidence="7" id="KW-1185">Reference proteome</keyword>
<keyword evidence="1" id="KW-0479">Metal-binding</keyword>
<evidence type="ECO:0000259" key="5">
    <source>
        <dbReference type="SMART" id="SM00400"/>
    </source>
</evidence>
<dbReference type="Pfam" id="PF08275">
    <property type="entry name" value="DNAG_N"/>
    <property type="match status" value="1"/>
</dbReference>
<dbReference type="InterPro" id="IPR037068">
    <property type="entry name" value="DNA_primase_core_N_sf"/>
</dbReference>
<feature type="compositionally biased region" description="Polar residues" evidence="4">
    <location>
        <begin position="102"/>
        <end position="112"/>
    </location>
</feature>
<evidence type="ECO:0000256" key="4">
    <source>
        <dbReference type="SAM" id="MobiDB-lite"/>
    </source>
</evidence>
<dbReference type="GO" id="GO:0003677">
    <property type="term" value="F:DNA binding"/>
    <property type="evidence" value="ECO:0007669"/>
    <property type="project" value="InterPro"/>
</dbReference>
<feature type="region of interest" description="Disordered" evidence="4">
    <location>
        <begin position="98"/>
        <end position="127"/>
    </location>
</feature>
<accession>A0A828Y7S5</accession>
<dbReference type="RefSeq" id="WP_004769319.1">
    <property type="nucleotide sequence ID" value="NZ_AKWH02000001.1"/>
</dbReference>
<dbReference type="AlphaFoldDB" id="A0A828Y7S5"/>
<dbReference type="PANTHER" id="PTHR30313">
    <property type="entry name" value="DNA PRIMASE"/>
    <property type="match status" value="1"/>
</dbReference>
<dbReference type="EMBL" id="AKWH02000001">
    <property type="protein sequence ID" value="EKO53938.1"/>
    <property type="molecule type" value="Genomic_DNA"/>
</dbReference>
<dbReference type="InterPro" id="IPR013264">
    <property type="entry name" value="DNAG_N"/>
</dbReference>
<gene>
    <name evidence="6" type="ORF">LEP1GSC131_1571</name>
</gene>
<evidence type="ECO:0000313" key="7">
    <source>
        <dbReference type="Proteomes" id="UP000006339"/>
    </source>
</evidence>
<reference evidence="6" key="1">
    <citation type="submission" date="2012-10" db="EMBL/GenBank/DDBJ databases">
        <authorList>
            <person name="Harkins D.M."/>
            <person name="Durkin A.S."/>
            <person name="Brinkac L.M."/>
            <person name="Selengut J.D."/>
            <person name="Sanka R."/>
            <person name="DePew J."/>
            <person name="Purushe J."/>
            <person name="Picardeau M."/>
            <person name="Werts C."/>
            <person name="Goarant C."/>
            <person name="Vinetz J.M."/>
            <person name="Sutton G.G."/>
            <person name="Nelson W.C."/>
            <person name="Fouts D.E."/>
        </authorList>
    </citation>
    <scope>NUCLEOTIDE SEQUENCE [LARGE SCALE GENOMIC DNA]</scope>
    <source>
        <strain evidence="6">200802841</strain>
    </source>
</reference>
<dbReference type="SMART" id="SM00400">
    <property type="entry name" value="ZnF_CHCC"/>
    <property type="match status" value="1"/>
</dbReference>
<feature type="compositionally biased region" description="Basic and acidic residues" evidence="4">
    <location>
        <begin position="113"/>
        <end position="127"/>
    </location>
</feature>
<name>A0A828Y7S5_9LEPT</name>
<evidence type="ECO:0000256" key="1">
    <source>
        <dbReference type="ARBA" id="ARBA00022723"/>
    </source>
</evidence>
<evidence type="ECO:0000256" key="2">
    <source>
        <dbReference type="ARBA" id="ARBA00022771"/>
    </source>
</evidence>